<keyword evidence="8 11" id="KW-1133">Transmembrane helix</keyword>
<feature type="domain" description="PDZ" evidence="12">
    <location>
        <begin position="127"/>
        <end position="196"/>
    </location>
</feature>
<keyword evidence="9 13" id="KW-0482">Metalloprotease</keyword>
<protein>
    <submittedName>
        <fullName evidence="13">Putative membrane-associated zinc metalloprotease</fullName>
    </submittedName>
</protein>
<accession>B2KCJ8</accession>
<dbReference type="PANTHER" id="PTHR42837:SF2">
    <property type="entry name" value="MEMBRANE METALLOPROTEASE ARASP2, CHLOROPLASTIC-RELATED"/>
    <property type="match status" value="1"/>
</dbReference>
<evidence type="ECO:0000256" key="10">
    <source>
        <dbReference type="ARBA" id="ARBA00023136"/>
    </source>
</evidence>
<dbReference type="OrthoDB" id="9782003at2"/>
<evidence type="ECO:0000256" key="1">
    <source>
        <dbReference type="ARBA" id="ARBA00001947"/>
    </source>
</evidence>
<evidence type="ECO:0000256" key="4">
    <source>
        <dbReference type="ARBA" id="ARBA00022670"/>
    </source>
</evidence>
<dbReference type="Proteomes" id="UP000001029">
    <property type="component" value="Chromosome"/>
</dbReference>
<dbReference type="STRING" id="445932.Emin_0689"/>
<feature type="transmembrane region" description="Helical" evidence="11">
    <location>
        <begin position="104"/>
        <end position="128"/>
    </location>
</feature>
<dbReference type="GO" id="GO:0004222">
    <property type="term" value="F:metalloendopeptidase activity"/>
    <property type="evidence" value="ECO:0007669"/>
    <property type="project" value="InterPro"/>
</dbReference>
<dbReference type="AlphaFoldDB" id="B2KCJ8"/>
<evidence type="ECO:0000256" key="9">
    <source>
        <dbReference type="ARBA" id="ARBA00023049"/>
    </source>
</evidence>
<dbReference type="SMART" id="SM00228">
    <property type="entry name" value="PDZ"/>
    <property type="match status" value="1"/>
</dbReference>
<dbReference type="GO" id="GO:0016020">
    <property type="term" value="C:membrane"/>
    <property type="evidence" value="ECO:0007669"/>
    <property type="project" value="UniProtKB-SubCell"/>
</dbReference>
<keyword evidence="10 11" id="KW-0472">Membrane</keyword>
<dbReference type="Gene3D" id="2.30.42.10">
    <property type="match status" value="1"/>
</dbReference>
<dbReference type="InterPro" id="IPR001478">
    <property type="entry name" value="PDZ"/>
</dbReference>
<name>B2KCJ8_ELUMP</name>
<sequence>MIAFSLKGVITAAAFLVALSPIVLIHEFGHFIVCRLVGIRVLEFSFGFGKVLWSTKKGHTQYSIRAIPFGGFVNPAGEMFVDNKDGKNTPKDYEFASKSWWKKLLMVISGALMNYVLAFIVFTSLVFVTGVPVTDSKATPAVLGEVVANYPAQKHGLEAQDKILKINETPVNNWQDVLNSVASLNTDLNLKYERNGEIRSLTIPFSDFNKDNPKLGIAVQTLYTSATPLQAFRSGLYQCWFWTKLSLTELYKAVSKTKKLEVAGPIGIFHRVHQATQNGWMDFVWLIGLLSLAVGMFNLFPIPVLDGGYAVVFIWEGITGKLPSVKVVNIALNVGLALLLMLVLYASVFDVKRIFIKQSSDSPAVVETVEPAENSK</sequence>
<organism evidence="13 14">
    <name type="scientific">Elusimicrobium minutum (strain Pei191)</name>
    <dbReference type="NCBI Taxonomy" id="445932"/>
    <lineage>
        <taxon>Bacteria</taxon>
        <taxon>Pseudomonadati</taxon>
        <taxon>Elusimicrobiota</taxon>
        <taxon>Elusimicrobia</taxon>
        <taxon>Elusimicrobiales</taxon>
        <taxon>Elusimicrobiaceae</taxon>
        <taxon>Elusimicrobium</taxon>
    </lineage>
</organism>
<feature type="transmembrane region" description="Helical" evidence="11">
    <location>
        <begin position="283"/>
        <end position="302"/>
    </location>
</feature>
<keyword evidence="14" id="KW-1185">Reference proteome</keyword>
<comment type="similarity">
    <text evidence="3">Belongs to the peptidase M50B family.</text>
</comment>
<dbReference type="KEGG" id="emi:Emin_0689"/>
<dbReference type="PANTHER" id="PTHR42837">
    <property type="entry name" value="REGULATOR OF SIGMA-E PROTEASE RSEP"/>
    <property type="match status" value="1"/>
</dbReference>
<dbReference type="InterPro" id="IPR008915">
    <property type="entry name" value="Peptidase_M50"/>
</dbReference>
<gene>
    <name evidence="13" type="ordered locus">Emin_0689</name>
</gene>
<evidence type="ECO:0000256" key="6">
    <source>
        <dbReference type="ARBA" id="ARBA00022801"/>
    </source>
</evidence>
<dbReference type="SUPFAM" id="SSF50156">
    <property type="entry name" value="PDZ domain-like"/>
    <property type="match status" value="1"/>
</dbReference>
<comment type="cofactor">
    <cofactor evidence="1">
        <name>Zn(2+)</name>
        <dbReference type="ChEBI" id="CHEBI:29105"/>
    </cofactor>
</comment>
<evidence type="ECO:0000313" key="13">
    <source>
        <dbReference type="EMBL" id="ACC98244.1"/>
    </source>
</evidence>
<dbReference type="GO" id="GO:0006508">
    <property type="term" value="P:proteolysis"/>
    <property type="evidence" value="ECO:0007669"/>
    <property type="project" value="UniProtKB-KW"/>
</dbReference>
<keyword evidence="5 11" id="KW-0812">Transmembrane</keyword>
<evidence type="ECO:0000256" key="5">
    <source>
        <dbReference type="ARBA" id="ARBA00022692"/>
    </source>
</evidence>
<feature type="transmembrane region" description="Helical" evidence="11">
    <location>
        <begin position="330"/>
        <end position="349"/>
    </location>
</feature>
<keyword evidence="7" id="KW-0862">Zinc</keyword>
<keyword evidence="4 13" id="KW-0645">Protease</keyword>
<dbReference type="InterPro" id="IPR004387">
    <property type="entry name" value="Pept_M50_Zn"/>
</dbReference>
<evidence type="ECO:0000313" key="14">
    <source>
        <dbReference type="Proteomes" id="UP000001029"/>
    </source>
</evidence>
<dbReference type="EMBL" id="CP001055">
    <property type="protein sequence ID" value="ACC98244.1"/>
    <property type="molecule type" value="Genomic_DNA"/>
</dbReference>
<comment type="subcellular location">
    <subcellularLocation>
        <location evidence="2">Membrane</location>
        <topology evidence="2">Multi-pass membrane protein</topology>
    </subcellularLocation>
</comment>
<dbReference type="RefSeq" id="WP_012414859.1">
    <property type="nucleotide sequence ID" value="NC_010644.1"/>
</dbReference>
<dbReference type="CDD" id="cd23081">
    <property type="entry name" value="cpPDZ_EcRseP-like"/>
    <property type="match status" value="1"/>
</dbReference>
<evidence type="ECO:0000256" key="11">
    <source>
        <dbReference type="SAM" id="Phobius"/>
    </source>
</evidence>
<evidence type="ECO:0000256" key="8">
    <source>
        <dbReference type="ARBA" id="ARBA00022989"/>
    </source>
</evidence>
<dbReference type="HOGENOM" id="CLU_025778_1_0_0"/>
<keyword evidence="6" id="KW-0378">Hydrolase</keyword>
<dbReference type="InterPro" id="IPR036034">
    <property type="entry name" value="PDZ_sf"/>
</dbReference>
<dbReference type="Pfam" id="PF02163">
    <property type="entry name" value="Peptidase_M50"/>
    <property type="match status" value="1"/>
</dbReference>
<proteinExistence type="inferred from homology"/>
<reference evidence="13 14" key="1">
    <citation type="journal article" date="2009" name="Appl. Environ. Microbiol.">
        <title>Genomic analysis of 'Elusimicrobium minutum,' the first cultivated representative of the phylum 'Elusimicrobia' (formerly termite group 1).</title>
        <authorList>
            <person name="Herlemann D.P.R."/>
            <person name="Geissinger O."/>
            <person name="Ikeda-Ohtsubo W."/>
            <person name="Kunin V."/>
            <person name="Sun H."/>
            <person name="Lapidus A."/>
            <person name="Hugenholtz P."/>
            <person name="Brune A."/>
        </authorList>
    </citation>
    <scope>NUCLEOTIDE SEQUENCE [LARGE SCALE GENOMIC DNA]</scope>
    <source>
        <strain evidence="13 14">Pei191</strain>
    </source>
</reference>
<evidence type="ECO:0000256" key="2">
    <source>
        <dbReference type="ARBA" id="ARBA00004141"/>
    </source>
</evidence>
<feature type="transmembrane region" description="Helical" evidence="11">
    <location>
        <begin position="6"/>
        <end position="25"/>
    </location>
</feature>
<evidence type="ECO:0000256" key="7">
    <source>
        <dbReference type="ARBA" id="ARBA00022833"/>
    </source>
</evidence>
<evidence type="ECO:0000256" key="3">
    <source>
        <dbReference type="ARBA" id="ARBA00007931"/>
    </source>
</evidence>
<dbReference type="CDD" id="cd06163">
    <property type="entry name" value="S2P-M50_PDZ_RseP-like"/>
    <property type="match status" value="1"/>
</dbReference>
<evidence type="ECO:0000259" key="12">
    <source>
        <dbReference type="SMART" id="SM00228"/>
    </source>
</evidence>